<protein>
    <submittedName>
        <fullName evidence="2">Uncharacterized protein</fullName>
    </submittedName>
</protein>
<dbReference type="AlphaFoldDB" id="G0U685"/>
<accession>G0U685</accession>
<name>G0U685_TRYVY</name>
<organism evidence="2">
    <name type="scientific">Trypanosoma vivax (strain Y486)</name>
    <dbReference type="NCBI Taxonomy" id="1055687"/>
    <lineage>
        <taxon>Eukaryota</taxon>
        <taxon>Discoba</taxon>
        <taxon>Euglenozoa</taxon>
        <taxon>Kinetoplastea</taxon>
        <taxon>Metakinetoplastina</taxon>
        <taxon>Trypanosomatida</taxon>
        <taxon>Trypanosomatidae</taxon>
        <taxon>Trypanosoma</taxon>
        <taxon>Duttonella</taxon>
    </lineage>
</organism>
<proteinExistence type="predicted"/>
<evidence type="ECO:0000313" key="2">
    <source>
        <dbReference type="EMBL" id="CCC51388.1"/>
    </source>
</evidence>
<dbReference type="PANTHER" id="PTHR20921">
    <property type="entry name" value="TRANSMEMBRANE PROTEIN 222"/>
    <property type="match status" value="1"/>
</dbReference>
<dbReference type="Pfam" id="PF05608">
    <property type="entry name" value="RTE1"/>
    <property type="match status" value="1"/>
</dbReference>
<evidence type="ECO:0000256" key="1">
    <source>
        <dbReference type="SAM" id="Phobius"/>
    </source>
</evidence>
<feature type="transmembrane region" description="Helical" evidence="1">
    <location>
        <begin position="175"/>
        <end position="193"/>
    </location>
</feature>
<dbReference type="VEuPathDB" id="TriTrypDB:TvY486_1004390"/>
<feature type="transmembrane region" description="Helical" evidence="1">
    <location>
        <begin position="28"/>
        <end position="49"/>
    </location>
</feature>
<keyword evidence="1" id="KW-0472">Membrane</keyword>
<keyword evidence="1" id="KW-0812">Transmembrane</keyword>
<sequence length="199" mass="22354">MGEGKCIMTGSETVFASHPSRMDMAAEHYPFCVVWCPIPLISWVLPFVGHVGICDSKGRIHDFEGSHCIGVDTMLFGNPVKYWDVSALCIPSMRLQNGEVALKEATDFDAVLNQVTTHFRKTQQYNFFTNNCHSFVASVLQGNRAVPGRAWNMFWVMWGVLAHGRYVSLGRLLRAHLPFAIIITLLVLCTMFLKNTQQA</sequence>
<keyword evidence="1" id="KW-1133">Transmembrane helix</keyword>
<dbReference type="EMBL" id="HE573026">
    <property type="protein sequence ID" value="CCC51388.1"/>
    <property type="molecule type" value="Genomic_DNA"/>
</dbReference>
<reference evidence="2" key="1">
    <citation type="journal article" date="2012" name="Proc. Natl. Acad. Sci. U.S.A.">
        <title>Antigenic diversity is generated by distinct evolutionary mechanisms in African trypanosome species.</title>
        <authorList>
            <person name="Jackson A.P."/>
            <person name="Berry A."/>
            <person name="Aslett M."/>
            <person name="Allison H.C."/>
            <person name="Burton P."/>
            <person name="Vavrova-Anderson J."/>
            <person name="Brown R."/>
            <person name="Browne H."/>
            <person name="Corton N."/>
            <person name="Hauser H."/>
            <person name="Gamble J."/>
            <person name="Gilderthorp R."/>
            <person name="Marcello L."/>
            <person name="McQuillan J."/>
            <person name="Otto T.D."/>
            <person name="Quail M.A."/>
            <person name="Sanders M.J."/>
            <person name="van Tonder A."/>
            <person name="Ginger M.L."/>
            <person name="Field M.C."/>
            <person name="Barry J.D."/>
            <person name="Hertz-Fowler C."/>
            <person name="Berriman M."/>
        </authorList>
    </citation>
    <scope>NUCLEOTIDE SEQUENCE</scope>
    <source>
        <strain evidence="2">Y486</strain>
    </source>
</reference>
<gene>
    <name evidence="2" type="ORF">TVY486_1004390</name>
</gene>
<dbReference type="PANTHER" id="PTHR20921:SF0">
    <property type="entry name" value="TRANSMEMBRANE PROTEIN 222"/>
    <property type="match status" value="1"/>
</dbReference>
<dbReference type="InterPro" id="IPR008496">
    <property type="entry name" value="TMEM222/RTE1"/>
</dbReference>